<dbReference type="EMBL" id="DF237296">
    <property type="protein sequence ID" value="GAQ87356.1"/>
    <property type="molecule type" value="Genomic_DNA"/>
</dbReference>
<proteinExistence type="predicted"/>
<feature type="signal peptide" evidence="2">
    <location>
        <begin position="1"/>
        <end position="40"/>
    </location>
</feature>
<keyword evidence="4" id="KW-1185">Reference proteome</keyword>
<feature type="chain" id="PRO_5012033394" evidence="2">
    <location>
        <begin position="41"/>
        <end position="453"/>
    </location>
</feature>
<dbReference type="Pfam" id="PF18759">
    <property type="entry name" value="Plavaka"/>
    <property type="match status" value="1"/>
</dbReference>
<evidence type="ECO:0000313" key="3">
    <source>
        <dbReference type="EMBL" id="GAQ87356.1"/>
    </source>
</evidence>
<evidence type="ECO:0000256" key="2">
    <source>
        <dbReference type="SAM" id="SignalP"/>
    </source>
</evidence>
<gene>
    <name evidence="3" type="ORF">KFL_003470130</name>
</gene>
<evidence type="ECO:0000256" key="1">
    <source>
        <dbReference type="SAM" id="MobiDB-lite"/>
    </source>
</evidence>
<protein>
    <submittedName>
        <fullName evidence="3">Uncharacterized protein</fullName>
    </submittedName>
</protein>
<accession>A0A1Y1IF18</accession>
<name>A0A1Y1IF18_KLENI</name>
<reference evidence="3 4" key="1">
    <citation type="journal article" date="2014" name="Nat. Commun.">
        <title>Klebsormidium flaccidum genome reveals primary factors for plant terrestrial adaptation.</title>
        <authorList>
            <person name="Hori K."/>
            <person name="Maruyama F."/>
            <person name="Fujisawa T."/>
            <person name="Togashi T."/>
            <person name="Yamamoto N."/>
            <person name="Seo M."/>
            <person name="Sato S."/>
            <person name="Yamada T."/>
            <person name="Mori H."/>
            <person name="Tajima N."/>
            <person name="Moriyama T."/>
            <person name="Ikeuchi M."/>
            <person name="Watanabe M."/>
            <person name="Wada H."/>
            <person name="Kobayashi K."/>
            <person name="Saito M."/>
            <person name="Masuda T."/>
            <person name="Sasaki-Sekimoto Y."/>
            <person name="Mashiguchi K."/>
            <person name="Awai K."/>
            <person name="Shimojima M."/>
            <person name="Masuda S."/>
            <person name="Iwai M."/>
            <person name="Nobusawa T."/>
            <person name="Narise T."/>
            <person name="Kondo S."/>
            <person name="Saito H."/>
            <person name="Sato R."/>
            <person name="Murakawa M."/>
            <person name="Ihara Y."/>
            <person name="Oshima-Yamada Y."/>
            <person name="Ohtaka K."/>
            <person name="Satoh M."/>
            <person name="Sonobe K."/>
            <person name="Ishii M."/>
            <person name="Ohtani R."/>
            <person name="Kanamori-Sato M."/>
            <person name="Honoki R."/>
            <person name="Miyazaki D."/>
            <person name="Mochizuki H."/>
            <person name="Umetsu J."/>
            <person name="Higashi K."/>
            <person name="Shibata D."/>
            <person name="Kamiya Y."/>
            <person name="Sato N."/>
            <person name="Nakamura Y."/>
            <person name="Tabata S."/>
            <person name="Ida S."/>
            <person name="Kurokawa K."/>
            <person name="Ohta H."/>
        </authorList>
    </citation>
    <scope>NUCLEOTIDE SEQUENCE [LARGE SCALE GENOMIC DNA]</scope>
    <source>
        <strain evidence="3 4">NIES-2285</strain>
    </source>
</reference>
<organism evidence="3 4">
    <name type="scientific">Klebsormidium nitens</name>
    <name type="common">Green alga</name>
    <name type="synonym">Ulothrix nitens</name>
    <dbReference type="NCBI Taxonomy" id="105231"/>
    <lineage>
        <taxon>Eukaryota</taxon>
        <taxon>Viridiplantae</taxon>
        <taxon>Streptophyta</taxon>
        <taxon>Klebsormidiophyceae</taxon>
        <taxon>Klebsormidiales</taxon>
        <taxon>Klebsormidiaceae</taxon>
        <taxon>Klebsormidium</taxon>
    </lineage>
</organism>
<dbReference type="OrthoDB" id="2014372at2759"/>
<keyword evidence="2" id="KW-0732">Signal</keyword>
<feature type="compositionally biased region" description="Polar residues" evidence="1">
    <location>
        <begin position="126"/>
        <end position="136"/>
    </location>
</feature>
<dbReference type="Proteomes" id="UP000054558">
    <property type="component" value="Unassembled WGS sequence"/>
</dbReference>
<evidence type="ECO:0000313" key="4">
    <source>
        <dbReference type="Proteomes" id="UP000054558"/>
    </source>
</evidence>
<feature type="region of interest" description="Disordered" evidence="1">
    <location>
        <begin position="108"/>
        <end position="136"/>
    </location>
</feature>
<dbReference type="InterPro" id="IPR041078">
    <property type="entry name" value="Plavaka"/>
</dbReference>
<sequence length="453" mass="49394">MDIFLKKAPVQLHRRVANAVWYQRLCFFLALICLADTALAAGGSAQEAGSAAALAAQAAGVASAAAAALAAGQVAQSLQRGVSPLGVARGAVTPEQLSEQLAASYLRSGSADDPSSEWQTPPRATVPNSSSEGTPVTSRKVSCQFCQCEIDERYLGQHQNRNAACLTNQVALFRKQQQAQTETGAVGTSRKRARSGPGFEETAREDVDFGGQTWDPIQDPIELSSPEFVRRVNVLRKAVSPLENAEALDVDSKFSEWATNANGFKGLSAADFDSLVALLHHPEFDPRKLSFRNHQDWKAYWKELNPDDGWSSQVVSEPDDPCTLVFFLRDPVRLLVELFEAAENADGFALRPVLLYNDQAQRIYSTPQSADWWHSMQDHINKQCADAVIAAMILYSDATTLSNDRRTSGWPLVLSLANISFENRSKKPSHGLMALFPIVHALPGHQGMTSTQV</sequence>
<dbReference type="AlphaFoldDB" id="A0A1Y1IF18"/>
<feature type="region of interest" description="Disordered" evidence="1">
    <location>
        <begin position="181"/>
        <end position="203"/>
    </location>
</feature>